<dbReference type="AlphaFoldDB" id="A0A4Y2PY37"/>
<dbReference type="OrthoDB" id="411823at2759"/>
<gene>
    <name evidence="1" type="ORF">AVEN_124035_1</name>
</gene>
<dbReference type="EMBL" id="BGPR01012459">
    <property type="protein sequence ID" value="GBN56161.1"/>
    <property type="molecule type" value="Genomic_DNA"/>
</dbReference>
<organism evidence="1 2">
    <name type="scientific">Araneus ventricosus</name>
    <name type="common">Orbweaver spider</name>
    <name type="synonym">Epeira ventricosa</name>
    <dbReference type="NCBI Taxonomy" id="182803"/>
    <lineage>
        <taxon>Eukaryota</taxon>
        <taxon>Metazoa</taxon>
        <taxon>Ecdysozoa</taxon>
        <taxon>Arthropoda</taxon>
        <taxon>Chelicerata</taxon>
        <taxon>Arachnida</taxon>
        <taxon>Araneae</taxon>
        <taxon>Araneomorphae</taxon>
        <taxon>Entelegynae</taxon>
        <taxon>Araneoidea</taxon>
        <taxon>Araneidae</taxon>
        <taxon>Araneus</taxon>
    </lineage>
</organism>
<evidence type="ECO:0000313" key="1">
    <source>
        <dbReference type="EMBL" id="GBN56161.1"/>
    </source>
</evidence>
<comment type="caution">
    <text evidence="1">The sequence shown here is derived from an EMBL/GenBank/DDBJ whole genome shotgun (WGS) entry which is preliminary data.</text>
</comment>
<evidence type="ECO:0000313" key="2">
    <source>
        <dbReference type="Proteomes" id="UP000499080"/>
    </source>
</evidence>
<dbReference type="Proteomes" id="UP000499080">
    <property type="component" value="Unassembled WGS sequence"/>
</dbReference>
<proteinExistence type="predicted"/>
<accession>A0A4Y2PY37</accession>
<name>A0A4Y2PY37_ARAVE</name>
<protein>
    <recommendedName>
        <fullName evidence="3">DUF5641 domain-containing protein</fullName>
    </recommendedName>
</protein>
<evidence type="ECO:0008006" key="3">
    <source>
        <dbReference type="Google" id="ProtNLM"/>
    </source>
</evidence>
<sequence>MWKRARIDKLIKGRDGRVRSCVLRLGGKELTRPIQLVIPLEDDWDNGTTGRTIHGILLKVKTTPNLGKGRRFSLQRQFSSYLKRFNIQPNDISGCREEGNPLHFPTSCPLTSSFHFAKPSDDLVQL</sequence>
<keyword evidence="2" id="KW-1185">Reference proteome</keyword>
<reference evidence="1 2" key="1">
    <citation type="journal article" date="2019" name="Sci. Rep.">
        <title>Orb-weaving spider Araneus ventricosus genome elucidates the spidroin gene catalogue.</title>
        <authorList>
            <person name="Kono N."/>
            <person name="Nakamura H."/>
            <person name="Ohtoshi R."/>
            <person name="Moran D.A.P."/>
            <person name="Shinohara A."/>
            <person name="Yoshida Y."/>
            <person name="Fujiwara M."/>
            <person name="Mori M."/>
            <person name="Tomita M."/>
            <person name="Arakawa K."/>
        </authorList>
    </citation>
    <scope>NUCLEOTIDE SEQUENCE [LARGE SCALE GENOMIC DNA]</scope>
</reference>